<evidence type="ECO:0000259" key="2">
    <source>
        <dbReference type="Pfam" id="PF07510"/>
    </source>
</evidence>
<dbReference type="GO" id="GO:0004519">
    <property type="term" value="F:endonuclease activity"/>
    <property type="evidence" value="ECO:0007669"/>
    <property type="project" value="UniProtKB-KW"/>
</dbReference>
<dbReference type="PANTHER" id="PTHR24094:SF15">
    <property type="entry name" value="AMP-DEPENDENT SYNTHETASE_LIGASE DOMAIN-CONTAINING PROTEIN-RELATED"/>
    <property type="match status" value="1"/>
</dbReference>
<evidence type="ECO:0000313" key="4">
    <source>
        <dbReference type="Proteomes" id="UP000676428"/>
    </source>
</evidence>
<dbReference type="Proteomes" id="UP000676428">
    <property type="component" value="Chromosome"/>
</dbReference>
<dbReference type="EMBL" id="CP074572">
    <property type="protein sequence ID" value="QVK22169.1"/>
    <property type="molecule type" value="Genomic_DNA"/>
</dbReference>
<name>A0ABX8DBH1_9GAMM</name>
<proteinExistence type="predicted"/>
<accession>A0ABX8DBH1</accession>
<feature type="chain" id="PRO_5045266000" evidence="1">
    <location>
        <begin position="19"/>
        <end position="233"/>
    </location>
</feature>
<feature type="signal peptide" evidence="1">
    <location>
        <begin position="1"/>
        <end position="18"/>
    </location>
</feature>
<evidence type="ECO:0000313" key="3">
    <source>
        <dbReference type="EMBL" id="QVK22169.1"/>
    </source>
</evidence>
<gene>
    <name evidence="3" type="ORF">KHX94_12070</name>
</gene>
<protein>
    <submittedName>
        <fullName evidence="3">HNH endonuclease</fullName>
    </submittedName>
</protein>
<keyword evidence="3" id="KW-0378">Hydrolase</keyword>
<keyword evidence="3" id="KW-0255">Endonuclease</keyword>
<reference evidence="3 4" key="1">
    <citation type="journal article" date="2012" name="Int. J. Syst. Evol. Microbiol.">
        <title>Shewanella dokdonensis sp. nov., isolated from seawater.</title>
        <authorList>
            <person name="Sung H.R."/>
            <person name="Yoon J.H."/>
            <person name="Ghim S.Y."/>
        </authorList>
    </citation>
    <scope>NUCLEOTIDE SEQUENCE [LARGE SCALE GENOMIC DNA]</scope>
    <source>
        <strain evidence="3 4">DSM 23626</strain>
    </source>
</reference>
<dbReference type="RefSeq" id="WP_213680826.1">
    <property type="nucleotide sequence ID" value="NZ_CP074572.1"/>
</dbReference>
<dbReference type="PANTHER" id="PTHR24094">
    <property type="entry name" value="SECRETED PROTEIN"/>
    <property type="match status" value="1"/>
</dbReference>
<organism evidence="3 4">
    <name type="scientific">Shewanella dokdonensis</name>
    <dbReference type="NCBI Taxonomy" id="712036"/>
    <lineage>
        <taxon>Bacteria</taxon>
        <taxon>Pseudomonadati</taxon>
        <taxon>Pseudomonadota</taxon>
        <taxon>Gammaproteobacteria</taxon>
        <taxon>Alteromonadales</taxon>
        <taxon>Shewanellaceae</taxon>
        <taxon>Shewanella</taxon>
    </lineage>
</organism>
<keyword evidence="3" id="KW-0540">Nuclease</keyword>
<sequence length="233" mass="26343">MKKILVILLMFMTFAVNAEVVKMSNSGICHNSGSQYYSRVKNYTSYKDLDSCLADGGRLPKNYKGIAVTTSVSSDQEYSRDKFGSGWSDTDHDGQDTRQEVLISQNTGQILLSPSGKVKQGRWISMYSGQVIMSASEIDIDHVVPLSWAWKHGASEWSNTRRESFANDERNLLAVEASLNRQKGDKGLDEWVPPANKCQYIARFVRVLKLYQLNLTPSEKPVYTRLVEQCQKE</sequence>
<keyword evidence="1" id="KW-0732">Signal</keyword>
<dbReference type="Pfam" id="PF07510">
    <property type="entry name" value="GmrSD_C"/>
    <property type="match status" value="1"/>
</dbReference>
<feature type="domain" description="GmrSD restriction endonucleases C-terminal" evidence="2">
    <location>
        <begin position="134"/>
        <end position="211"/>
    </location>
</feature>
<dbReference type="InterPro" id="IPR011089">
    <property type="entry name" value="GmrSD_C"/>
</dbReference>
<keyword evidence="4" id="KW-1185">Reference proteome</keyword>
<evidence type="ECO:0000256" key="1">
    <source>
        <dbReference type="SAM" id="SignalP"/>
    </source>
</evidence>